<dbReference type="PANTHER" id="PTHR11439:SF440">
    <property type="entry name" value="INTEGRASE CATALYTIC DOMAIN-CONTAINING PROTEIN"/>
    <property type="match status" value="1"/>
</dbReference>
<reference evidence="1" key="1">
    <citation type="submission" date="2018-05" db="EMBL/GenBank/DDBJ databases">
        <title>Draft genome of Mucuna pruriens seed.</title>
        <authorList>
            <person name="Nnadi N.E."/>
            <person name="Vos R."/>
            <person name="Hasami M.H."/>
            <person name="Devisetty U.K."/>
            <person name="Aguiy J.C."/>
        </authorList>
    </citation>
    <scope>NUCLEOTIDE SEQUENCE [LARGE SCALE GENOMIC DNA]</scope>
    <source>
        <strain evidence="1">JCA_2017</strain>
    </source>
</reference>
<evidence type="ECO:0000313" key="1">
    <source>
        <dbReference type="EMBL" id="RDY07857.1"/>
    </source>
</evidence>
<accession>A0A371HYH4</accession>
<protein>
    <submittedName>
        <fullName evidence="1">Copia protein</fullName>
    </submittedName>
</protein>
<dbReference type="AlphaFoldDB" id="A0A371HYH4"/>
<dbReference type="CDD" id="cd09272">
    <property type="entry name" value="RNase_HI_RT_Ty1"/>
    <property type="match status" value="1"/>
</dbReference>
<organism evidence="1 2">
    <name type="scientific">Mucuna pruriens</name>
    <name type="common">Velvet bean</name>
    <name type="synonym">Dolichos pruriens</name>
    <dbReference type="NCBI Taxonomy" id="157652"/>
    <lineage>
        <taxon>Eukaryota</taxon>
        <taxon>Viridiplantae</taxon>
        <taxon>Streptophyta</taxon>
        <taxon>Embryophyta</taxon>
        <taxon>Tracheophyta</taxon>
        <taxon>Spermatophyta</taxon>
        <taxon>Magnoliopsida</taxon>
        <taxon>eudicotyledons</taxon>
        <taxon>Gunneridae</taxon>
        <taxon>Pentapetalae</taxon>
        <taxon>rosids</taxon>
        <taxon>fabids</taxon>
        <taxon>Fabales</taxon>
        <taxon>Fabaceae</taxon>
        <taxon>Papilionoideae</taxon>
        <taxon>50 kb inversion clade</taxon>
        <taxon>NPAAA clade</taxon>
        <taxon>indigoferoid/millettioid clade</taxon>
        <taxon>Phaseoleae</taxon>
        <taxon>Mucuna</taxon>
    </lineage>
</organism>
<feature type="non-terminal residue" evidence="1">
    <location>
        <position position="1"/>
    </location>
</feature>
<comment type="caution">
    <text evidence="1">The sequence shown here is derived from an EMBL/GenBank/DDBJ whole genome shotgun (WGS) entry which is preliminary data.</text>
</comment>
<gene>
    <name evidence="1" type="primary">GIP</name>
    <name evidence="1" type="ORF">CR513_07974</name>
</gene>
<dbReference type="EMBL" id="QJKJ01001385">
    <property type="protein sequence ID" value="RDY07857.1"/>
    <property type="molecule type" value="Genomic_DNA"/>
</dbReference>
<dbReference type="OrthoDB" id="414945at2759"/>
<evidence type="ECO:0000313" key="2">
    <source>
        <dbReference type="Proteomes" id="UP000257109"/>
    </source>
</evidence>
<sequence>MGKLIYLSHTRPNIVYVVSVVSQFHLQAVERILQYLKASPGKGLLFIKEGTLFMKIYTNVGYTGSVVDRRSTSGYCMSKKQNVVARSSIEAEFQVMTHGIYEGLWMKIILNDLKVKVKYEGPIKLFCDINSTMSIAHNPVQHDRTKHIKINKHLIKEKLDSELIVTTHVPTRLQVADVFTKGLPVTRFSELNGKLEIIDIYLPT</sequence>
<name>A0A371HYH4_MUCPR</name>
<dbReference type="PANTHER" id="PTHR11439">
    <property type="entry name" value="GAG-POL-RELATED RETROTRANSPOSON"/>
    <property type="match status" value="1"/>
</dbReference>
<proteinExistence type="predicted"/>
<dbReference type="Proteomes" id="UP000257109">
    <property type="component" value="Unassembled WGS sequence"/>
</dbReference>
<keyword evidence="2" id="KW-1185">Reference proteome</keyword>
<dbReference type="STRING" id="157652.A0A371HYH4"/>